<dbReference type="InterPro" id="IPR040976">
    <property type="entry name" value="Pkinase_fungal"/>
</dbReference>
<dbReference type="SUPFAM" id="SSF56112">
    <property type="entry name" value="Protein kinase-like (PK-like)"/>
    <property type="match status" value="1"/>
</dbReference>
<protein>
    <recommendedName>
        <fullName evidence="2">Fungal-type protein kinase domain-containing protein</fullName>
    </recommendedName>
</protein>
<gene>
    <name evidence="3" type="ORF">Agabi119p4_4862</name>
</gene>
<sequence>MVSGILQCPIDAFLVDYSPFLPNDTLVDAAIQALVRQQLLVTDKDRELFSWKEFDDDLSAMESKVFKTLGNISVVFDDKLGQVDGRQRHFFYRDCPYNDMKFEIPDSNFRVDACFTGNPDHAQNERVLCTETAVVAEFKYTTACEDDMPHTPPTRSRSSLQSHEKLVSAANHVMNDDPCRMWMYGITIENTRMSVWYFSRSHSVKSETFDLKEDISTVIRVLLSFTYTTREQMGYDPTVHRIKDNKSQYVYEIPTEDGTRYFKTIHLLARHKSLCITGKKTRVWKVVEVKGFEGNAINEVVNGGKDVALKDVWLDEGSTTEKEKLDAIFERLKTIKEEAYAWAPSWLRSTLKIAFEDGSYRSYFMEIECDSFNLGKLKPISEKATEILHSREEDAIDSEGAESLFGFDGGRGKSVDVGTGKRRSYTVKKRYRLIYSEVGESVERVQTLDTTFAALMDAYIVLMYLAGWMHRDISAGNIIAVKRSGGKSGGKLSDLEYAKHHTCENANSNPKIGTAFFMPLEIHMGMAFERPPTTFPDLLTDVEITPDGPLLIDDQNIFCQTDVTEAPPQRAKYRFQHDLESLWWVALYVLIYRVDYPPGKELSEKVFTRSRVPTGARQELFVVRKVVHWALERYLHPALKHESIVRSMNAIPAVLFKSYFMDEPVDPRALGELYHDVFRYLALIVGTIKSKVQDFTFHSNLAIKSNKRVHSRISPKDRDGDEYEEQEPSSDDAVSNKKKACTSIAVRR</sequence>
<evidence type="ECO:0000313" key="3">
    <source>
        <dbReference type="EMBL" id="KAF7776469.1"/>
    </source>
</evidence>
<feature type="region of interest" description="Disordered" evidence="1">
    <location>
        <begin position="708"/>
        <end position="748"/>
    </location>
</feature>
<proteinExistence type="predicted"/>
<dbReference type="InterPro" id="IPR011009">
    <property type="entry name" value="Kinase-like_dom_sf"/>
</dbReference>
<organism evidence="3 4">
    <name type="scientific">Agaricus bisporus var. burnettii</name>
    <dbReference type="NCBI Taxonomy" id="192524"/>
    <lineage>
        <taxon>Eukaryota</taxon>
        <taxon>Fungi</taxon>
        <taxon>Dikarya</taxon>
        <taxon>Basidiomycota</taxon>
        <taxon>Agaricomycotina</taxon>
        <taxon>Agaricomycetes</taxon>
        <taxon>Agaricomycetidae</taxon>
        <taxon>Agaricales</taxon>
        <taxon>Agaricineae</taxon>
        <taxon>Agaricaceae</taxon>
        <taxon>Agaricus</taxon>
    </lineage>
</organism>
<dbReference type="Pfam" id="PF17667">
    <property type="entry name" value="Pkinase_fungal"/>
    <property type="match status" value="1"/>
</dbReference>
<dbReference type="PANTHER" id="PTHR38248:SF2">
    <property type="entry name" value="FUNK1 11"/>
    <property type="match status" value="1"/>
</dbReference>
<dbReference type="AlphaFoldDB" id="A0A8H7F4F4"/>
<feature type="compositionally biased region" description="Acidic residues" evidence="1">
    <location>
        <begin position="720"/>
        <end position="730"/>
    </location>
</feature>
<dbReference type="Proteomes" id="UP000629468">
    <property type="component" value="Unassembled WGS sequence"/>
</dbReference>
<evidence type="ECO:0000259" key="2">
    <source>
        <dbReference type="Pfam" id="PF17667"/>
    </source>
</evidence>
<name>A0A8H7F4F4_AGABI</name>
<reference evidence="3 4" key="1">
    <citation type="journal article" name="Sci. Rep.">
        <title>Telomere-to-telomere assembled and centromere annotated genomes of the two main subspecies of the button mushroom Agaricus bisporus reveal especially polymorphic chromosome ends.</title>
        <authorList>
            <person name="Sonnenberg A.S.M."/>
            <person name="Sedaghat-Telgerd N."/>
            <person name="Lavrijssen B."/>
            <person name="Ohm R.A."/>
            <person name="Hendrickx P.M."/>
            <person name="Scholtmeijer K."/>
            <person name="Baars J.J.P."/>
            <person name="van Peer A."/>
        </authorList>
    </citation>
    <scope>NUCLEOTIDE SEQUENCE [LARGE SCALE GENOMIC DNA]</scope>
    <source>
        <strain evidence="3 4">H119_p4</strain>
    </source>
</reference>
<dbReference type="PANTHER" id="PTHR38248">
    <property type="entry name" value="FUNK1 6"/>
    <property type="match status" value="1"/>
</dbReference>
<feature type="compositionally biased region" description="Basic residues" evidence="1">
    <location>
        <begin position="736"/>
        <end position="748"/>
    </location>
</feature>
<dbReference type="Gene3D" id="1.10.510.10">
    <property type="entry name" value="Transferase(Phosphotransferase) domain 1"/>
    <property type="match status" value="1"/>
</dbReference>
<accession>A0A8H7F4F4</accession>
<evidence type="ECO:0000313" key="4">
    <source>
        <dbReference type="Proteomes" id="UP000629468"/>
    </source>
</evidence>
<feature type="domain" description="Fungal-type protein kinase" evidence="2">
    <location>
        <begin position="161"/>
        <end position="589"/>
    </location>
</feature>
<comment type="caution">
    <text evidence="3">The sequence shown here is derived from an EMBL/GenBank/DDBJ whole genome shotgun (WGS) entry which is preliminary data.</text>
</comment>
<dbReference type="EMBL" id="JABXXO010000006">
    <property type="protein sequence ID" value="KAF7776469.1"/>
    <property type="molecule type" value="Genomic_DNA"/>
</dbReference>
<evidence type="ECO:0000256" key="1">
    <source>
        <dbReference type="SAM" id="MobiDB-lite"/>
    </source>
</evidence>